<dbReference type="PROSITE" id="PS51186">
    <property type="entry name" value="GNAT"/>
    <property type="match status" value="1"/>
</dbReference>
<feature type="domain" description="N-acetyltransferase" evidence="4">
    <location>
        <begin position="24"/>
        <end position="176"/>
    </location>
</feature>
<evidence type="ECO:0000256" key="3">
    <source>
        <dbReference type="SAM" id="MobiDB-lite"/>
    </source>
</evidence>
<dbReference type="SUPFAM" id="SSF55729">
    <property type="entry name" value="Acyl-CoA N-acyltransferases (Nat)"/>
    <property type="match status" value="1"/>
</dbReference>
<feature type="region of interest" description="Disordered" evidence="3">
    <location>
        <begin position="1"/>
        <end position="24"/>
    </location>
</feature>
<evidence type="ECO:0000259" key="4">
    <source>
        <dbReference type="PROSITE" id="PS51186"/>
    </source>
</evidence>
<evidence type="ECO:0000256" key="1">
    <source>
        <dbReference type="ARBA" id="ARBA00022679"/>
    </source>
</evidence>
<evidence type="ECO:0000313" key="5">
    <source>
        <dbReference type="EMBL" id="EQD72751.1"/>
    </source>
</evidence>
<dbReference type="CDD" id="cd04301">
    <property type="entry name" value="NAT_SF"/>
    <property type="match status" value="1"/>
</dbReference>
<dbReference type="AlphaFoldDB" id="T1BIG4"/>
<name>T1BIG4_9ZZZZ</name>
<dbReference type="PANTHER" id="PTHR43877:SF5">
    <property type="entry name" value="BLL8307 PROTEIN"/>
    <property type="match status" value="1"/>
</dbReference>
<keyword evidence="2" id="KW-0012">Acyltransferase</keyword>
<organism evidence="5">
    <name type="scientific">mine drainage metagenome</name>
    <dbReference type="NCBI Taxonomy" id="410659"/>
    <lineage>
        <taxon>unclassified sequences</taxon>
        <taxon>metagenomes</taxon>
        <taxon>ecological metagenomes</taxon>
    </lineage>
</organism>
<dbReference type="Gene3D" id="3.40.630.30">
    <property type="match status" value="1"/>
</dbReference>
<reference evidence="5" key="2">
    <citation type="journal article" date="2014" name="ISME J.">
        <title>Microbial stratification in low pH oxic and suboxic macroscopic growths along an acid mine drainage.</title>
        <authorList>
            <person name="Mendez-Garcia C."/>
            <person name="Mesa V."/>
            <person name="Sprenger R.R."/>
            <person name="Richter M."/>
            <person name="Diez M.S."/>
            <person name="Solano J."/>
            <person name="Bargiela R."/>
            <person name="Golyshina O.V."/>
            <person name="Manteca A."/>
            <person name="Ramos J.L."/>
            <person name="Gallego J.R."/>
            <person name="Llorente I."/>
            <person name="Martins Dos Santos V.A."/>
            <person name="Jensen O.N."/>
            <person name="Pelaez A.I."/>
            <person name="Sanchez J."/>
            <person name="Ferrer M."/>
        </authorList>
    </citation>
    <scope>NUCLEOTIDE SEQUENCE</scope>
</reference>
<gene>
    <name evidence="5" type="ORF">B1B_03583</name>
</gene>
<dbReference type="PANTHER" id="PTHR43877">
    <property type="entry name" value="AMINOALKYLPHOSPHONATE N-ACETYLTRANSFERASE-RELATED-RELATED"/>
    <property type="match status" value="1"/>
</dbReference>
<keyword evidence="1 5" id="KW-0808">Transferase</keyword>
<dbReference type="InterPro" id="IPR016181">
    <property type="entry name" value="Acyl_CoA_acyltransferase"/>
</dbReference>
<protein>
    <submittedName>
        <fullName evidence="5">GCN5-related N-acetyltransferase domain protein</fullName>
    </submittedName>
</protein>
<comment type="caution">
    <text evidence="5">The sequence shown here is derived from an EMBL/GenBank/DDBJ whole genome shotgun (WGS) entry which is preliminary data.</text>
</comment>
<dbReference type="InterPro" id="IPR050832">
    <property type="entry name" value="Bact_Acetyltransf"/>
</dbReference>
<dbReference type="InterPro" id="IPR000182">
    <property type="entry name" value="GNAT_dom"/>
</dbReference>
<dbReference type="EMBL" id="AUZY01002210">
    <property type="protein sequence ID" value="EQD72751.1"/>
    <property type="molecule type" value="Genomic_DNA"/>
</dbReference>
<dbReference type="GO" id="GO:0016747">
    <property type="term" value="F:acyltransferase activity, transferring groups other than amino-acyl groups"/>
    <property type="evidence" value="ECO:0007669"/>
    <property type="project" value="InterPro"/>
</dbReference>
<accession>T1BIG4</accession>
<feature type="compositionally biased region" description="Basic and acidic residues" evidence="3">
    <location>
        <begin position="1"/>
        <end position="13"/>
    </location>
</feature>
<sequence>MALQRQSDRDESSAKPAPPAPGDLLVERITHRDVPEVAALLKRVWDAQRPELPPELVKEWEPTPLEFTSRMEGVTFFAARRDGRLIGLIGCELDGRSAHFHTLVVDPTARRQGVGSALTRAGIEWARRNGCASIWFDHLTQFTALPPLLKHLGFTEAGVLHRHLYNEDVRYFEQIL</sequence>
<proteinExistence type="predicted"/>
<evidence type="ECO:0000256" key="2">
    <source>
        <dbReference type="ARBA" id="ARBA00023315"/>
    </source>
</evidence>
<reference evidence="5" key="1">
    <citation type="submission" date="2013-08" db="EMBL/GenBank/DDBJ databases">
        <authorList>
            <person name="Mendez C."/>
            <person name="Richter M."/>
            <person name="Ferrer M."/>
            <person name="Sanchez J."/>
        </authorList>
    </citation>
    <scope>NUCLEOTIDE SEQUENCE</scope>
</reference>
<dbReference type="Pfam" id="PF00583">
    <property type="entry name" value="Acetyltransf_1"/>
    <property type="match status" value="1"/>
</dbReference>